<gene>
    <name evidence="1" type="ORF">FIV41_30395</name>
</gene>
<dbReference type="Proteomes" id="UP000316123">
    <property type="component" value="Unassembled WGS sequence"/>
</dbReference>
<reference evidence="1 2" key="1">
    <citation type="submission" date="2019-06" db="EMBL/GenBank/DDBJ databases">
        <title>Pseudomonas bimorpha sp. nov. isolated from bovine raw milk and skim milk concentrate.</title>
        <authorList>
            <person name="Hofmann K."/>
            <person name="Huptas C."/>
            <person name="Doll E."/>
            <person name="Scherer S."/>
            <person name="Wenning M."/>
        </authorList>
    </citation>
    <scope>NUCLEOTIDE SEQUENCE [LARGE SCALE GENOMIC DNA]</scope>
    <source>
        <strain evidence="1 2">DSM 13124</strain>
    </source>
</reference>
<evidence type="ECO:0000313" key="2">
    <source>
        <dbReference type="Proteomes" id="UP000316123"/>
    </source>
</evidence>
<dbReference type="RefSeq" id="WP_074843825.1">
    <property type="nucleotide sequence ID" value="NZ_FNSU01000001.1"/>
</dbReference>
<proteinExistence type="predicted"/>
<dbReference type="AlphaFoldDB" id="A0A9X9FUM7"/>
<comment type="caution">
    <text evidence="1">The sequence shown here is derived from an EMBL/GenBank/DDBJ whole genome shotgun (WGS) entry which is preliminary data.</text>
</comment>
<evidence type="ECO:0000313" key="1">
    <source>
        <dbReference type="EMBL" id="TWR50825.1"/>
    </source>
</evidence>
<sequence>MGEELREPTGYVVVVAEHPVLGRVYWAYFDESEVNAPDYYGLTLDLNRASWAPLGWRKGEHQMGRREETDLDSWQARRFLDKLLDGFRLDTEYSVDFDDDGEITEQLYGSLECLRVQSGQSTEAFIEWIWSAAWSDEPAPNLPEQPTIQSEKIA</sequence>
<dbReference type="EMBL" id="VFEQ01000034">
    <property type="protein sequence ID" value="TWR50825.1"/>
    <property type="molecule type" value="Genomic_DNA"/>
</dbReference>
<protein>
    <submittedName>
        <fullName evidence="1">Uncharacterized protein</fullName>
    </submittedName>
</protein>
<dbReference type="OrthoDB" id="6879390at2"/>
<accession>A0A9X9FUM7</accession>
<name>A0A9X9FUM7_PSEMA</name>
<organism evidence="1 2">
    <name type="scientific">Pseudomonas marginalis</name>
    <name type="common">Pseudomonas panacis</name>
    <dbReference type="NCBI Taxonomy" id="298"/>
    <lineage>
        <taxon>Bacteria</taxon>
        <taxon>Pseudomonadati</taxon>
        <taxon>Pseudomonadota</taxon>
        <taxon>Gammaproteobacteria</taxon>
        <taxon>Pseudomonadales</taxon>
        <taxon>Pseudomonadaceae</taxon>
        <taxon>Pseudomonas</taxon>
    </lineage>
</organism>